<keyword evidence="1" id="KW-0472">Membrane</keyword>
<sequence>MPLTSRLKESFVAGLILVAPLAITLYIFRILVSFSLQFINPMVDRFGLVETAASGELAAQVLAVVLIVSVITVLGLVAQWSIGRHLFGNLGRTVNIVPLVSTIYGGVRQVATSLVDTGSQFERTVLIEYPREDVYSIGFVTGEGTASFDEATGDRAHSVFLPNSPNPTAGRLVMVSESEIHETDMSVREGMRMIVTTGIGSEADELDAYDDYAVPEPERAD</sequence>
<accession>A0A7D5SQK6</accession>
<organism evidence="2 3">
    <name type="scientific">Halosimplex rubrum</name>
    <dbReference type="NCBI Taxonomy" id="869889"/>
    <lineage>
        <taxon>Archaea</taxon>
        <taxon>Methanobacteriati</taxon>
        <taxon>Methanobacteriota</taxon>
        <taxon>Stenosarchaea group</taxon>
        <taxon>Halobacteria</taxon>
        <taxon>Halobacteriales</taxon>
        <taxon>Haloarculaceae</taxon>
        <taxon>Halosimplex</taxon>
    </lineage>
</organism>
<keyword evidence="1" id="KW-0812">Transmembrane</keyword>
<dbReference type="AlphaFoldDB" id="A0A7D5SQK6"/>
<dbReference type="RefSeq" id="WP_179911705.1">
    <property type="nucleotide sequence ID" value="NZ_CP058910.1"/>
</dbReference>
<dbReference type="GeneID" id="56078385"/>
<proteinExistence type="predicted"/>
<feature type="transmembrane region" description="Helical" evidence="1">
    <location>
        <begin position="59"/>
        <end position="82"/>
    </location>
</feature>
<dbReference type="InterPro" id="IPR007462">
    <property type="entry name" value="COV1-like"/>
</dbReference>
<dbReference type="KEGG" id="hrr:HZS55_10940"/>
<dbReference type="EMBL" id="CP058910">
    <property type="protein sequence ID" value="QLH77787.1"/>
    <property type="molecule type" value="Genomic_DNA"/>
</dbReference>
<evidence type="ECO:0000313" key="3">
    <source>
        <dbReference type="Proteomes" id="UP000509667"/>
    </source>
</evidence>
<keyword evidence="1" id="KW-1133">Transmembrane helix</keyword>
<reference evidence="2 3" key="1">
    <citation type="submission" date="2020-07" db="EMBL/GenBank/DDBJ databases">
        <title>Halosimplex pelagicum sp. nov. and Halosimplex rubrum sp. nov., isolated from salted brown alga Laminaria, and emended description of the genus Halosimplex.</title>
        <authorList>
            <person name="Cui H."/>
        </authorList>
    </citation>
    <scope>NUCLEOTIDE SEQUENCE [LARGE SCALE GENOMIC DNA]</scope>
    <source>
        <strain evidence="2 3">R27</strain>
    </source>
</reference>
<protein>
    <submittedName>
        <fullName evidence="2">DUF502 domain-containing protein</fullName>
    </submittedName>
</protein>
<dbReference type="Proteomes" id="UP000509667">
    <property type="component" value="Chromosome"/>
</dbReference>
<dbReference type="PANTHER" id="PTHR31876">
    <property type="entry name" value="COV-LIKE PROTEIN 1"/>
    <property type="match status" value="1"/>
</dbReference>
<feature type="transmembrane region" description="Helical" evidence="1">
    <location>
        <begin position="12"/>
        <end position="39"/>
    </location>
</feature>
<gene>
    <name evidence="2" type="ORF">HZS55_10940</name>
</gene>
<dbReference type="Pfam" id="PF04367">
    <property type="entry name" value="DUF502"/>
    <property type="match status" value="1"/>
</dbReference>
<keyword evidence="3" id="KW-1185">Reference proteome</keyword>
<evidence type="ECO:0000256" key="1">
    <source>
        <dbReference type="SAM" id="Phobius"/>
    </source>
</evidence>
<name>A0A7D5SQK6_9EURY</name>
<evidence type="ECO:0000313" key="2">
    <source>
        <dbReference type="EMBL" id="QLH77787.1"/>
    </source>
</evidence>
<dbReference type="OrthoDB" id="51558at2157"/>
<dbReference type="PANTHER" id="PTHR31876:SF26">
    <property type="entry name" value="PROTEIN LIKE COV 2"/>
    <property type="match status" value="1"/>
</dbReference>